<proteinExistence type="inferred from homology"/>
<sequence length="613" mass="67642">MTPSLLPLCINNAHIHHRVHRIHHPIHLAIALSVPIACLCSAQPRRLSARQRTLMALYSSYIQVLHVQKNSGGRMKLQGPENQAEYMAPEGGECNVLLVGDPGTSKSQLLKYVNHIAPRGIYTSGKVRSVAVLAALVVPTTKRNPGHALFCQIEENRDGSSAVGLTAYITKDPETRDLVLERYVTLKFPEKNSRMLCGALVLSDRGICCIDEFDKMTDYTRTVLHEVMEQQTISVAKAGIVCSLNARTAVLAAANPRQSRYIASLSVLANINLPPTLITRQRDVASLSVLANINLLPHESERICEENTETTCPPFSSFTSFDLIYLILDKPSETSDRQLARHLVSLFYEEPAPVCLRPNPFFKGSHNNFNVLTVRTIELHYLVVLREFLGSSSSYRPVRNVAGPSPDLKMDSPAHFGDKGPQTDLIPTDLLTDYISYARAKVFPVLTDEAVNELVACYGEMRKMGGANRNTVTATPRQLESIIRLSEAHARMRFSAKVEPLDVAEAKRLVKSALQQTATDPTTGAIDLQLLMTGRSGTEQQALKEIGIKITQWLSDHPATTVKCSELFEGLARQDPEMAPLMSQVRDALTMMVDEGTIGLSHGADPIIRRLVI</sequence>
<dbReference type="InterPro" id="IPR031327">
    <property type="entry name" value="MCM"/>
</dbReference>
<evidence type="ECO:0000313" key="10">
    <source>
        <dbReference type="Proteomes" id="UP001141327"/>
    </source>
</evidence>
<evidence type="ECO:0000256" key="4">
    <source>
        <dbReference type="ARBA" id="ARBA00022741"/>
    </source>
</evidence>
<dbReference type="Pfam" id="PF00493">
    <property type="entry name" value="MCM"/>
    <property type="match status" value="2"/>
</dbReference>
<reference evidence="9" key="1">
    <citation type="journal article" date="2022" name="bioRxiv">
        <title>Genomics of Preaxostyla Flagellates Illuminates Evolutionary Transitions and the Path Towards Mitochondrial Loss.</title>
        <authorList>
            <person name="Novak L.V.F."/>
            <person name="Treitli S.C."/>
            <person name="Pyrih J."/>
            <person name="Halakuc P."/>
            <person name="Pipaliya S.V."/>
            <person name="Vacek V."/>
            <person name="Brzon O."/>
            <person name="Soukal P."/>
            <person name="Eme L."/>
            <person name="Dacks J.B."/>
            <person name="Karnkowska A."/>
            <person name="Elias M."/>
            <person name="Hampl V."/>
        </authorList>
    </citation>
    <scope>NUCLEOTIDE SEQUENCE</scope>
    <source>
        <strain evidence="9">RCP-MX</strain>
    </source>
</reference>
<dbReference type="Pfam" id="PF17855">
    <property type="entry name" value="MCM_lid"/>
    <property type="match status" value="1"/>
</dbReference>
<keyword evidence="4 7" id="KW-0547">Nucleotide-binding</keyword>
<feature type="domain" description="MCM C-terminal AAA(+) ATPase" evidence="8">
    <location>
        <begin position="92"/>
        <end position="343"/>
    </location>
</feature>
<keyword evidence="3" id="KW-0235">DNA replication</keyword>
<dbReference type="Proteomes" id="UP001141327">
    <property type="component" value="Unassembled WGS sequence"/>
</dbReference>
<protein>
    <recommendedName>
        <fullName evidence="2">DNA helicase</fullName>
        <ecNumber evidence="2">3.6.4.12</ecNumber>
    </recommendedName>
</protein>
<name>A0ABQ8UY60_9EUKA</name>
<keyword evidence="10" id="KW-1185">Reference proteome</keyword>
<comment type="caution">
    <text evidence="9">The sequence shown here is derived from an EMBL/GenBank/DDBJ whole genome shotgun (WGS) entry which is preliminary data.</text>
</comment>
<accession>A0ABQ8UY60</accession>
<dbReference type="InterPro" id="IPR041562">
    <property type="entry name" value="MCM_lid"/>
</dbReference>
<evidence type="ECO:0000256" key="1">
    <source>
        <dbReference type="ARBA" id="ARBA00008010"/>
    </source>
</evidence>
<evidence type="ECO:0000256" key="6">
    <source>
        <dbReference type="ARBA" id="ARBA00023125"/>
    </source>
</evidence>
<evidence type="ECO:0000256" key="5">
    <source>
        <dbReference type="ARBA" id="ARBA00022840"/>
    </source>
</evidence>
<dbReference type="InterPro" id="IPR018525">
    <property type="entry name" value="MCM_CS"/>
</dbReference>
<comment type="similarity">
    <text evidence="1 7">Belongs to the MCM family.</text>
</comment>
<dbReference type="EC" id="3.6.4.12" evidence="2"/>
<dbReference type="SMART" id="SM00350">
    <property type="entry name" value="MCM"/>
    <property type="match status" value="1"/>
</dbReference>
<dbReference type="Gene3D" id="3.40.50.300">
    <property type="entry name" value="P-loop containing nucleotide triphosphate hydrolases"/>
    <property type="match status" value="1"/>
</dbReference>
<evidence type="ECO:0000259" key="8">
    <source>
        <dbReference type="PROSITE" id="PS50051"/>
    </source>
</evidence>
<evidence type="ECO:0000256" key="3">
    <source>
        <dbReference type="ARBA" id="ARBA00022705"/>
    </source>
</evidence>
<dbReference type="InterPro" id="IPR027417">
    <property type="entry name" value="P-loop_NTPase"/>
</dbReference>
<dbReference type="InterPro" id="IPR001208">
    <property type="entry name" value="MCM_dom"/>
</dbReference>
<dbReference type="PROSITE" id="PS50051">
    <property type="entry name" value="MCM_2"/>
    <property type="match status" value="1"/>
</dbReference>
<dbReference type="PRINTS" id="PR01657">
    <property type="entry name" value="MCMFAMILY"/>
</dbReference>
<keyword evidence="5 7" id="KW-0067">ATP-binding</keyword>
<dbReference type="EMBL" id="JAPMOS010000002">
    <property type="protein sequence ID" value="KAJ4462515.1"/>
    <property type="molecule type" value="Genomic_DNA"/>
</dbReference>
<dbReference type="PROSITE" id="PS00847">
    <property type="entry name" value="MCM_1"/>
    <property type="match status" value="1"/>
</dbReference>
<evidence type="ECO:0000256" key="7">
    <source>
        <dbReference type="RuleBase" id="RU004070"/>
    </source>
</evidence>
<dbReference type="PANTHER" id="PTHR11630">
    <property type="entry name" value="DNA REPLICATION LICENSING FACTOR MCM FAMILY MEMBER"/>
    <property type="match status" value="1"/>
</dbReference>
<dbReference type="PANTHER" id="PTHR11630:SF66">
    <property type="entry name" value="DNA REPLICATION LICENSING FACTOR MCM4"/>
    <property type="match status" value="1"/>
</dbReference>
<gene>
    <name evidence="9" type="ORF">PAPYR_487</name>
</gene>
<keyword evidence="6 7" id="KW-0238">DNA-binding</keyword>
<evidence type="ECO:0000313" key="9">
    <source>
        <dbReference type="EMBL" id="KAJ4462515.1"/>
    </source>
</evidence>
<evidence type="ECO:0000256" key="2">
    <source>
        <dbReference type="ARBA" id="ARBA00012551"/>
    </source>
</evidence>
<dbReference type="SUPFAM" id="SSF52540">
    <property type="entry name" value="P-loop containing nucleoside triphosphate hydrolases"/>
    <property type="match status" value="1"/>
</dbReference>
<organism evidence="9 10">
    <name type="scientific">Paratrimastix pyriformis</name>
    <dbReference type="NCBI Taxonomy" id="342808"/>
    <lineage>
        <taxon>Eukaryota</taxon>
        <taxon>Metamonada</taxon>
        <taxon>Preaxostyla</taxon>
        <taxon>Paratrimastigidae</taxon>
        <taxon>Paratrimastix</taxon>
    </lineage>
</organism>